<feature type="transmembrane region" description="Helical" evidence="1">
    <location>
        <begin position="32"/>
        <end position="52"/>
    </location>
</feature>
<dbReference type="EMBL" id="UGGP01000001">
    <property type="protein sequence ID" value="STO08220.1"/>
    <property type="molecule type" value="Genomic_DNA"/>
</dbReference>
<organism evidence="2 3">
    <name type="scientific">Exiguobacterium aurantiacum</name>
    <dbReference type="NCBI Taxonomy" id="33987"/>
    <lineage>
        <taxon>Bacteria</taxon>
        <taxon>Bacillati</taxon>
        <taxon>Bacillota</taxon>
        <taxon>Bacilli</taxon>
        <taxon>Bacillales</taxon>
        <taxon>Bacillales Family XII. Incertae Sedis</taxon>
        <taxon>Exiguobacterium</taxon>
    </lineage>
</organism>
<keyword evidence="1" id="KW-1133">Transmembrane helix</keyword>
<evidence type="ECO:0000313" key="2">
    <source>
        <dbReference type="EMBL" id="STO08220.1"/>
    </source>
</evidence>
<sequence>MKVLSAVILLCNSLWMTIYLYGEYAIHSVKFDISLVTFPVALFILSIVFFLYPKESYPAKEIKLND</sequence>
<dbReference type="Proteomes" id="UP000254060">
    <property type="component" value="Unassembled WGS sequence"/>
</dbReference>
<accession>A0A377FTS5</accession>
<protein>
    <submittedName>
        <fullName evidence="2">Uncharacterized protein</fullName>
    </submittedName>
</protein>
<evidence type="ECO:0000256" key="1">
    <source>
        <dbReference type="SAM" id="Phobius"/>
    </source>
</evidence>
<evidence type="ECO:0000313" key="3">
    <source>
        <dbReference type="Proteomes" id="UP000254060"/>
    </source>
</evidence>
<gene>
    <name evidence="2" type="ORF">NCTC13163_01590</name>
</gene>
<name>A0A377FTS5_9BACL</name>
<dbReference type="AlphaFoldDB" id="A0A377FTS5"/>
<keyword evidence="1" id="KW-0812">Transmembrane</keyword>
<proteinExistence type="predicted"/>
<reference evidence="2 3" key="1">
    <citation type="submission" date="2018-06" db="EMBL/GenBank/DDBJ databases">
        <authorList>
            <consortium name="Pathogen Informatics"/>
            <person name="Doyle S."/>
        </authorList>
    </citation>
    <scope>NUCLEOTIDE SEQUENCE [LARGE SCALE GENOMIC DNA]</scope>
    <source>
        <strain evidence="2 3">NCTC13163</strain>
    </source>
</reference>
<keyword evidence="1" id="KW-0472">Membrane</keyword>